<protein>
    <submittedName>
        <fullName evidence="2">Uncharacterized protein</fullName>
    </submittedName>
</protein>
<evidence type="ECO:0000313" key="2">
    <source>
        <dbReference type="EMBL" id="EFA77882.1"/>
    </source>
</evidence>
<dbReference type="InParanoid" id="D3BLE8"/>
<organism evidence="2 3">
    <name type="scientific">Heterostelium pallidum (strain ATCC 26659 / Pp 5 / PN500)</name>
    <name type="common">Cellular slime mold</name>
    <name type="synonym">Polysphondylium pallidum</name>
    <dbReference type="NCBI Taxonomy" id="670386"/>
    <lineage>
        <taxon>Eukaryota</taxon>
        <taxon>Amoebozoa</taxon>
        <taxon>Evosea</taxon>
        <taxon>Eumycetozoa</taxon>
        <taxon>Dictyostelia</taxon>
        <taxon>Acytosteliales</taxon>
        <taxon>Acytosteliaceae</taxon>
        <taxon>Heterostelium</taxon>
    </lineage>
</organism>
<proteinExistence type="predicted"/>
<reference evidence="2 3" key="1">
    <citation type="journal article" date="2011" name="Genome Res.">
        <title>Phylogeny-wide analysis of social amoeba genomes highlights ancient origins for complex intercellular communication.</title>
        <authorList>
            <person name="Heidel A.J."/>
            <person name="Lawal H.M."/>
            <person name="Felder M."/>
            <person name="Schilde C."/>
            <person name="Helps N.R."/>
            <person name="Tunggal B."/>
            <person name="Rivero F."/>
            <person name="John U."/>
            <person name="Schleicher M."/>
            <person name="Eichinger L."/>
            <person name="Platzer M."/>
            <person name="Noegel A.A."/>
            <person name="Schaap P."/>
            <person name="Gloeckner G."/>
        </authorList>
    </citation>
    <scope>NUCLEOTIDE SEQUENCE [LARGE SCALE GENOMIC DNA]</scope>
    <source>
        <strain evidence="3">ATCC 26659 / Pp 5 / PN500</strain>
    </source>
</reference>
<evidence type="ECO:0000313" key="3">
    <source>
        <dbReference type="Proteomes" id="UP000001396"/>
    </source>
</evidence>
<dbReference type="EMBL" id="ADBJ01000039">
    <property type="protein sequence ID" value="EFA77882.1"/>
    <property type="molecule type" value="Genomic_DNA"/>
</dbReference>
<keyword evidence="1" id="KW-0472">Membrane</keyword>
<evidence type="ECO:0000256" key="1">
    <source>
        <dbReference type="SAM" id="Phobius"/>
    </source>
</evidence>
<keyword evidence="1" id="KW-0812">Transmembrane</keyword>
<keyword evidence="1" id="KW-1133">Transmembrane helix</keyword>
<dbReference type="Proteomes" id="UP000001396">
    <property type="component" value="Unassembled WGS sequence"/>
</dbReference>
<sequence>MLGNYEKIVVICCVAMCSKNVIRQVGLQKYKKTPVEVDGPLIRNHTDKSSSADLRSLIDKLIKRDSPPPTKRLFLKISIDGSLVAFVVFVGLVAISAEKDIRSPYLDSPNN</sequence>
<accession>D3BLE8</accession>
<dbReference type="AlphaFoldDB" id="D3BLE8"/>
<gene>
    <name evidence="2" type="ORF">PPL_09382</name>
</gene>
<comment type="caution">
    <text evidence="2">The sequence shown here is derived from an EMBL/GenBank/DDBJ whole genome shotgun (WGS) entry which is preliminary data.</text>
</comment>
<dbReference type="GeneID" id="31364857"/>
<dbReference type="RefSeq" id="XP_020430010.1">
    <property type="nucleotide sequence ID" value="XM_020580177.1"/>
</dbReference>
<feature type="transmembrane region" description="Helical" evidence="1">
    <location>
        <begin position="73"/>
        <end position="97"/>
    </location>
</feature>
<keyword evidence="3" id="KW-1185">Reference proteome</keyword>
<name>D3BLE8_HETP5</name>